<dbReference type="Ensembl" id="ENSSHBT00005011208.1">
    <property type="protein sequence ID" value="ENSSHBP00005009309.1"/>
    <property type="gene ID" value="ENSSHBG00005008129.1"/>
</dbReference>
<organism evidence="1 2">
    <name type="scientific">Strigops habroptila</name>
    <name type="common">Kakapo</name>
    <dbReference type="NCBI Taxonomy" id="2489341"/>
    <lineage>
        <taxon>Eukaryota</taxon>
        <taxon>Metazoa</taxon>
        <taxon>Chordata</taxon>
        <taxon>Craniata</taxon>
        <taxon>Vertebrata</taxon>
        <taxon>Euteleostomi</taxon>
        <taxon>Archelosauria</taxon>
        <taxon>Archosauria</taxon>
        <taxon>Dinosauria</taxon>
        <taxon>Saurischia</taxon>
        <taxon>Theropoda</taxon>
        <taxon>Coelurosauria</taxon>
        <taxon>Aves</taxon>
        <taxon>Neognathae</taxon>
        <taxon>Neoaves</taxon>
        <taxon>Telluraves</taxon>
        <taxon>Australaves</taxon>
        <taxon>Psittaciformes</taxon>
        <taxon>Psittacidae</taxon>
        <taxon>Strigops</taxon>
    </lineage>
</organism>
<sequence>AAAAMVAPACLQRGTSASMAAPVDAAAAPAPAGYRPFDPAALGLGPGWRLTAFGELRG</sequence>
<reference evidence="1" key="1">
    <citation type="submission" date="2025-08" db="UniProtKB">
        <authorList>
            <consortium name="Ensembl"/>
        </authorList>
    </citation>
    <scope>IDENTIFICATION</scope>
</reference>
<keyword evidence="2" id="KW-1185">Reference proteome</keyword>
<dbReference type="InParanoid" id="A0A672U3M0"/>
<proteinExistence type="predicted"/>
<dbReference type="OMA" id="TSNWQGL"/>
<dbReference type="AlphaFoldDB" id="A0A672U3M0"/>
<reference evidence="1" key="2">
    <citation type="submission" date="2025-09" db="UniProtKB">
        <authorList>
            <consortium name="Ensembl"/>
        </authorList>
    </citation>
    <scope>IDENTIFICATION</scope>
</reference>
<dbReference type="Proteomes" id="UP000472266">
    <property type="component" value="Unplaced"/>
</dbReference>
<name>A0A672U3M0_STRHB</name>
<evidence type="ECO:0000313" key="1">
    <source>
        <dbReference type="Ensembl" id="ENSSHBP00005009309.1"/>
    </source>
</evidence>
<protein>
    <submittedName>
        <fullName evidence="1">Uncharacterized protein</fullName>
    </submittedName>
</protein>
<evidence type="ECO:0000313" key="2">
    <source>
        <dbReference type="Proteomes" id="UP000472266"/>
    </source>
</evidence>
<accession>A0A672U3M0</accession>